<dbReference type="SMART" id="SM00481">
    <property type="entry name" value="POLIIIAc"/>
    <property type="match status" value="1"/>
</dbReference>
<evidence type="ECO:0000256" key="2">
    <source>
        <dbReference type="ARBA" id="ARBA00022695"/>
    </source>
</evidence>
<dbReference type="InterPro" id="IPR040982">
    <property type="entry name" value="DNA_pol3_finger"/>
</dbReference>
<protein>
    <submittedName>
        <fullName evidence="6">DNA polymerase III alpha subunit</fullName>
        <ecNumber evidence="6">2.7.7.7</ecNumber>
    </submittedName>
</protein>
<organism evidence="6">
    <name type="scientific">hydrothermal vent metagenome</name>
    <dbReference type="NCBI Taxonomy" id="652676"/>
    <lineage>
        <taxon>unclassified sequences</taxon>
        <taxon>metagenomes</taxon>
        <taxon>ecological metagenomes</taxon>
    </lineage>
</organism>
<evidence type="ECO:0000256" key="3">
    <source>
        <dbReference type="ARBA" id="ARBA00022705"/>
    </source>
</evidence>
<dbReference type="InterPro" id="IPR041931">
    <property type="entry name" value="DNA_pol3_alpha_thumb_dom"/>
</dbReference>
<dbReference type="EMBL" id="UOGE01000004">
    <property type="protein sequence ID" value="VAX16168.1"/>
    <property type="molecule type" value="Genomic_DNA"/>
</dbReference>
<dbReference type="Pfam" id="PF07733">
    <property type="entry name" value="DNA_pol3_alpha"/>
    <property type="match status" value="1"/>
</dbReference>
<reference evidence="6" key="1">
    <citation type="submission" date="2018-06" db="EMBL/GenBank/DDBJ databases">
        <authorList>
            <person name="Zhirakovskaya E."/>
        </authorList>
    </citation>
    <scope>NUCLEOTIDE SEQUENCE</scope>
</reference>
<dbReference type="AlphaFoldDB" id="A0A3B1BXF9"/>
<dbReference type="Gene3D" id="1.10.10.1600">
    <property type="entry name" value="Bacterial DNA polymerase III alpha subunit, thumb domain"/>
    <property type="match status" value="1"/>
</dbReference>
<dbReference type="GO" id="GO:0006260">
    <property type="term" value="P:DNA replication"/>
    <property type="evidence" value="ECO:0007669"/>
    <property type="project" value="UniProtKB-KW"/>
</dbReference>
<dbReference type="EC" id="2.7.7.7" evidence="6"/>
<accession>A0A3B1BXF9</accession>
<keyword evidence="4" id="KW-0239">DNA-directed DNA polymerase</keyword>
<gene>
    <name evidence="6" type="ORF">MNBD_NITROSPINAE02-291</name>
</gene>
<evidence type="ECO:0000259" key="5">
    <source>
        <dbReference type="SMART" id="SM00481"/>
    </source>
</evidence>
<dbReference type="Gene3D" id="3.20.20.140">
    <property type="entry name" value="Metal-dependent hydrolases"/>
    <property type="match status" value="1"/>
</dbReference>
<feature type="domain" description="Polymerase/histidinol phosphatase N-terminal" evidence="5">
    <location>
        <begin position="4"/>
        <end position="68"/>
    </location>
</feature>
<dbReference type="SUPFAM" id="SSF89550">
    <property type="entry name" value="PHP domain-like"/>
    <property type="match status" value="1"/>
</dbReference>
<dbReference type="NCBIfam" id="TIGR00594">
    <property type="entry name" value="polc"/>
    <property type="match status" value="1"/>
</dbReference>
<dbReference type="InterPro" id="IPR004805">
    <property type="entry name" value="DnaE2/DnaE/PolC"/>
</dbReference>
<proteinExistence type="predicted"/>
<keyword evidence="1 6" id="KW-0808">Transferase</keyword>
<sequence length="789" mass="88297">MEFIHLNCHSYYSMMAGADRPEALFRRAKAFNMNALAITDTNGLYGAVEAQRVAGEAGVKNIFGTVIDQPRAKAPRAKAPRNIILIARNIAGYGEICRVITDRRLNEDNFEIAMASAKLTENVVLISSDPPVLEACRVAGRGEGLYVELVNYGDTPSRRKIADSLRLAKRFDLPCVATNNVHFAGPEGYEVHRVLSAIRTNTTINQLPPYATAHPEAWLKPPEAMERLFAETPEAIGNTIKIADECDVTLDIGRLKFPKFPLKRGETPYSRLLKLSVEGINQRYNPVTLQVTKRLEEELCVIDKLNFAEYFLVVWDIVHEAKRRGVPTVGRGSAANSIVCYALCITDICPLKYNLYFERFMNLERKDCPDIDIDFPWNKRGEIIDYVYETYGADKVAMIGTHNTLRGRSAIREVGKAMGIPIEEIERFTKRLPAFIQISELEDARARIPECGGLPIEDEPYRSIIKIGRKVEGFPRHLSIHCGGIVVSPTPITDLVPLQRSARGVVITQMDMYPIEDLGLVKIDLLGQRGLAVISDVKSAVKRNYDITIDWRETDPTTDPATKRIMREGKTMGCFYVESPGMRGLLKKLRVDDFETLVAASSIIRPGVSDSGMMKAYIERSLGREKPSCLHPSMERVLKETFGVMIYQEDVLKVVNVVAGMSLAEADSLRKCMSKKRNRERMDKYKGRFIDGAARRGVETKTAEEIWRQIESFGGYAFCKAHSASFAVVSYQTAYLKAHYPAEFMAAVIANHGGFYGAAAYIEEARRLGLDILPPDVNKSHEECVSEVD</sequence>
<name>A0A3B1BXF9_9ZZZZ</name>
<dbReference type="GO" id="GO:0003887">
    <property type="term" value="F:DNA-directed DNA polymerase activity"/>
    <property type="evidence" value="ECO:0007669"/>
    <property type="project" value="UniProtKB-KW"/>
</dbReference>
<dbReference type="InterPro" id="IPR011708">
    <property type="entry name" value="DNA_pol3_alpha_NTPase_dom"/>
</dbReference>
<evidence type="ECO:0000256" key="4">
    <source>
        <dbReference type="ARBA" id="ARBA00022932"/>
    </source>
</evidence>
<dbReference type="Pfam" id="PF02811">
    <property type="entry name" value="PHP"/>
    <property type="match status" value="1"/>
</dbReference>
<dbReference type="InterPro" id="IPR003141">
    <property type="entry name" value="Pol/His_phosphatase_N"/>
</dbReference>
<evidence type="ECO:0000313" key="6">
    <source>
        <dbReference type="EMBL" id="VAX16168.1"/>
    </source>
</evidence>
<dbReference type="Pfam" id="PF17657">
    <property type="entry name" value="DNA_pol3_finger"/>
    <property type="match status" value="1"/>
</dbReference>
<dbReference type="PANTHER" id="PTHR32294">
    <property type="entry name" value="DNA POLYMERASE III SUBUNIT ALPHA"/>
    <property type="match status" value="1"/>
</dbReference>
<dbReference type="InterPro" id="IPR016195">
    <property type="entry name" value="Pol/histidinol_Pase-like"/>
</dbReference>
<keyword evidence="2 6" id="KW-0548">Nucleotidyltransferase</keyword>
<keyword evidence="3" id="KW-0235">DNA replication</keyword>
<dbReference type="GO" id="GO:0008408">
    <property type="term" value="F:3'-5' exonuclease activity"/>
    <property type="evidence" value="ECO:0007669"/>
    <property type="project" value="InterPro"/>
</dbReference>
<evidence type="ECO:0000256" key="1">
    <source>
        <dbReference type="ARBA" id="ARBA00022679"/>
    </source>
</evidence>
<dbReference type="InterPro" id="IPR004013">
    <property type="entry name" value="PHP_dom"/>
</dbReference>